<feature type="domain" description="Beta galactosidase small chain/" evidence="5">
    <location>
        <begin position="91"/>
        <end position="151"/>
    </location>
</feature>
<dbReference type="Gene3D" id="2.60.40.10">
    <property type="entry name" value="Immunoglobulins"/>
    <property type="match status" value="1"/>
</dbReference>
<feature type="non-terminal residue" evidence="7">
    <location>
        <position position="194"/>
    </location>
</feature>
<dbReference type="InterPro" id="IPR050347">
    <property type="entry name" value="Bact_Beta-galactosidase"/>
</dbReference>
<dbReference type="SUPFAM" id="SSF74650">
    <property type="entry name" value="Galactose mutarotase-like"/>
    <property type="match status" value="1"/>
</dbReference>
<evidence type="ECO:0000256" key="2">
    <source>
        <dbReference type="ARBA" id="ARBA00012756"/>
    </source>
</evidence>
<evidence type="ECO:0000259" key="6">
    <source>
        <dbReference type="Pfam" id="PF16353"/>
    </source>
</evidence>
<dbReference type="InterPro" id="IPR011013">
    <property type="entry name" value="Gal_mutarotase_sf_dom"/>
</dbReference>
<dbReference type="InterPro" id="IPR032312">
    <property type="entry name" value="LacZ_4"/>
</dbReference>
<dbReference type="Pfam" id="PF02929">
    <property type="entry name" value="Bgal_small_N"/>
    <property type="match status" value="1"/>
</dbReference>
<evidence type="ECO:0000313" key="7">
    <source>
        <dbReference type="EMBL" id="EKC81470.1"/>
    </source>
</evidence>
<comment type="caution">
    <text evidence="7">The sequence shown here is derived from an EMBL/GenBank/DDBJ whole genome shotgun (WGS) entry which is preliminary data.</text>
</comment>
<comment type="catalytic activity">
    <reaction evidence="1">
        <text>Hydrolysis of terminal non-reducing beta-D-galactose residues in beta-D-galactosides.</text>
        <dbReference type="EC" id="3.2.1.23"/>
    </reaction>
</comment>
<evidence type="ECO:0000259" key="5">
    <source>
        <dbReference type="Pfam" id="PF02929"/>
    </source>
</evidence>
<proteinExistence type="predicted"/>
<dbReference type="SUPFAM" id="SSF49303">
    <property type="entry name" value="beta-Galactosidase/glucuronidase domain"/>
    <property type="match status" value="1"/>
</dbReference>
<evidence type="ECO:0000256" key="1">
    <source>
        <dbReference type="ARBA" id="ARBA00001412"/>
    </source>
</evidence>
<feature type="non-terminal residue" evidence="7">
    <location>
        <position position="1"/>
    </location>
</feature>
<dbReference type="GO" id="GO:0004565">
    <property type="term" value="F:beta-galactosidase activity"/>
    <property type="evidence" value="ECO:0007669"/>
    <property type="project" value="UniProtKB-EC"/>
</dbReference>
<name>K1UT22_9ZZZZ</name>
<dbReference type="AlphaFoldDB" id="K1UT22"/>
<dbReference type="Gene3D" id="2.70.98.10">
    <property type="match status" value="1"/>
</dbReference>
<dbReference type="InterPro" id="IPR036156">
    <property type="entry name" value="Beta-gal/glucu_dom_sf"/>
</dbReference>
<organism evidence="7">
    <name type="scientific">human gut metagenome</name>
    <dbReference type="NCBI Taxonomy" id="408170"/>
    <lineage>
        <taxon>unclassified sequences</taxon>
        <taxon>metagenomes</taxon>
        <taxon>organismal metagenomes</taxon>
    </lineage>
</organism>
<keyword evidence="4" id="KW-0326">Glycosidase</keyword>
<dbReference type="GO" id="GO:0005990">
    <property type="term" value="P:lactose catabolic process"/>
    <property type="evidence" value="ECO:0007669"/>
    <property type="project" value="TreeGrafter"/>
</dbReference>
<sequence length="194" mass="21658">KVIQSGDLALSTAPLSQELVHIPYKKPALIPGKEYRLMLHAVLKKDELWAKAGHEVAWEELELPWSLPCSSEEKAQGVPSYSLSEKELVVSGDGFKYVFNRTDGQLTSMVVQDMELLESPLRLNLWRAPLANELDNWNASSARSSNWKEGYGYTVATEMYSAGIDRLTHQPLSFSVSETTEGVHIHIIDAELMG</sequence>
<evidence type="ECO:0000256" key="4">
    <source>
        <dbReference type="ARBA" id="ARBA00023295"/>
    </source>
</evidence>
<feature type="domain" description="Beta-galactosidase" evidence="6">
    <location>
        <begin position="1"/>
        <end position="64"/>
    </location>
</feature>
<dbReference type="PANTHER" id="PTHR46323">
    <property type="entry name" value="BETA-GALACTOSIDASE"/>
    <property type="match status" value="1"/>
</dbReference>
<dbReference type="InterPro" id="IPR013783">
    <property type="entry name" value="Ig-like_fold"/>
</dbReference>
<accession>K1UT22</accession>
<dbReference type="PANTHER" id="PTHR46323:SF2">
    <property type="entry name" value="BETA-GALACTOSIDASE"/>
    <property type="match status" value="1"/>
</dbReference>
<dbReference type="InterPro" id="IPR014718">
    <property type="entry name" value="GH-type_carb-bd"/>
</dbReference>
<dbReference type="GO" id="GO:0009341">
    <property type="term" value="C:beta-galactosidase complex"/>
    <property type="evidence" value="ECO:0007669"/>
    <property type="project" value="InterPro"/>
</dbReference>
<protein>
    <recommendedName>
        <fullName evidence="2">beta-galactosidase</fullName>
        <ecNumber evidence="2">3.2.1.23</ecNumber>
    </recommendedName>
</protein>
<dbReference type="Pfam" id="PF16353">
    <property type="entry name" value="LacZ_4"/>
    <property type="match status" value="1"/>
</dbReference>
<dbReference type="GO" id="GO:0030246">
    <property type="term" value="F:carbohydrate binding"/>
    <property type="evidence" value="ECO:0007669"/>
    <property type="project" value="InterPro"/>
</dbReference>
<gene>
    <name evidence="7" type="ORF">LEA_00309</name>
</gene>
<reference evidence="7" key="1">
    <citation type="journal article" date="2013" name="Environ. Microbiol.">
        <title>Microbiota from the distal guts of lean and obese adolescents exhibit partial functional redundancy besides clear differences in community structure.</title>
        <authorList>
            <person name="Ferrer M."/>
            <person name="Ruiz A."/>
            <person name="Lanza F."/>
            <person name="Haange S.B."/>
            <person name="Oberbach A."/>
            <person name="Till H."/>
            <person name="Bargiela R."/>
            <person name="Campoy C."/>
            <person name="Segura M.T."/>
            <person name="Richter M."/>
            <person name="von Bergen M."/>
            <person name="Seifert J."/>
            <person name="Suarez A."/>
        </authorList>
    </citation>
    <scope>NUCLEOTIDE SEQUENCE</scope>
</reference>
<dbReference type="EC" id="3.2.1.23" evidence="2"/>
<evidence type="ECO:0000256" key="3">
    <source>
        <dbReference type="ARBA" id="ARBA00022801"/>
    </source>
</evidence>
<dbReference type="EMBL" id="AJWY01000218">
    <property type="protein sequence ID" value="EKC81470.1"/>
    <property type="molecule type" value="Genomic_DNA"/>
</dbReference>
<dbReference type="InterPro" id="IPR004199">
    <property type="entry name" value="B-gal_small/dom_5"/>
</dbReference>
<keyword evidence="3 7" id="KW-0378">Hydrolase</keyword>